<gene>
    <name evidence="2" type="ORF">GCM10011387_08090</name>
</gene>
<proteinExistence type="predicted"/>
<dbReference type="RefSeq" id="WP_188625557.1">
    <property type="nucleotide sequence ID" value="NZ_BMIL01000002.1"/>
</dbReference>
<comment type="caution">
    <text evidence="2">The sequence shown here is derived from an EMBL/GenBank/DDBJ whole genome shotgun (WGS) entry which is preliminary data.</text>
</comment>
<name>A0A916XAC4_9SPHI</name>
<accession>A0A916XAC4</accession>
<protein>
    <submittedName>
        <fullName evidence="2">Uncharacterized protein</fullName>
    </submittedName>
</protein>
<reference evidence="2" key="2">
    <citation type="submission" date="2020-09" db="EMBL/GenBank/DDBJ databases">
        <authorList>
            <person name="Sun Q."/>
            <person name="Zhou Y."/>
        </authorList>
    </citation>
    <scope>NUCLEOTIDE SEQUENCE</scope>
    <source>
        <strain evidence="2">CGMCC 1.15343</strain>
    </source>
</reference>
<evidence type="ECO:0000256" key="1">
    <source>
        <dbReference type="SAM" id="SignalP"/>
    </source>
</evidence>
<dbReference type="Proteomes" id="UP000651668">
    <property type="component" value="Unassembled WGS sequence"/>
</dbReference>
<reference evidence="2" key="1">
    <citation type="journal article" date="2014" name="Int. J. Syst. Evol. Microbiol.">
        <title>Complete genome sequence of Corynebacterium casei LMG S-19264T (=DSM 44701T), isolated from a smear-ripened cheese.</title>
        <authorList>
            <consortium name="US DOE Joint Genome Institute (JGI-PGF)"/>
            <person name="Walter F."/>
            <person name="Albersmeier A."/>
            <person name="Kalinowski J."/>
            <person name="Ruckert C."/>
        </authorList>
    </citation>
    <scope>NUCLEOTIDE SEQUENCE</scope>
    <source>
        <strain evidence="2">CGMCC 1.15343</strain>
    </source>
</reference>
<sequence>MKRIIVLLAFVTAGFQLQAQDKTTDSISIVKQLDAMVSSWVWHEFDPVKAMPGKK</sequence>
<dbReference type="AlphaFoldDB" id="A0A916XAC4"/>
<keyword evidence="3" id="KW-1185">Reference proteome</keyword>
<evidence type="ECO:0000313" key="2">
    <source>
        <dbReference type="EMBL" id="GGC56880.1"/>
    </source>
</evidence>
<feature type="chain" id="PRO_5036905012" evidence="1">
    <location>
        <begin position="20"/>
        <end position="55"/>
    </location>
</feature>
<evidence type="ECO:0000313" key="3">
    <source>
        <dbReference type="Proteomes" id="UP000651668"/>
    </source>
</evidence>
<keyword evidence="1" id="KW-0732">Signal</keyword>
<feature type="signal peptide" evidence="1">
    <location>
        <begin position="1"/>
        <end position="19"/>
    </location>
</feature>
<dbReference type="EMBL" id="BMIL01000002">
    <property type="protein sequence ID" value="GGC56880.1"/>
    <property type="molecule type" value="Genomic_DNA"/>
</dbReference>
<organism evidence="2 3">
    <name type="scientific">Pedobacter quisquiliarum</name>
    <dbReference type="NCBI Taxonomy" id="1834438"/>
    <lineage>
        <taxon>Bacteria</taxon>
        <taxon>Pseudomonadati</taxon>
        <taxon>Bacteroidota</taxon>
        <taxon>Sphingobacteriia</taxon>
        <taxon>Sphingobacteriales</taxon>
        <taxon>Sphingobacteriaceae</taxon>
        <taxon>Pedobacter</taxon>
    </lineage>
</organism>